<comment type="caution">
    <text evidence="5">The sequence shown here is derived from an EMBL/GenBank/DDBJ whole genome shotgun (WGS) entry which is preliminary data.</text>
</comment>
<dbReference type="InterPro" id="IPR011711">
    <property type="entry name" value="GntR_C"/>
</dbReference>
<evidence type="ECO:0000313" key="5">
    <source>
        <dbReference type="EMBL" id="MFC3766821.1"/>
    </source>
</evidence>
<dbReference type="SMART" id="SM00345">
    <property type="entry name" value="HTH_GNTR"/>
    <property type="match status" value="1"/>
</dbReference>
<evidence type="ECO:0000313" key="6">
    <source>
        <dbReference type="Proteomes" id="UP001595699"/>
    </source>
</evidence>
<dbReference type="RefSeq" id="WP_205116245.1">
    <property type="nucleotide sequence ID" value="NZ_JAFBCM010000001.1"/>
</dbReference>
<evidence type="ECO:0000259" key="4">
    <source>
        <dbReference type="PROSITE" id="PS50949"/>
    </source>
</evidence>
<dbReference type="InterPro" id="IPR036390">
    <property type="entry name" value="WH_DNA-bd_sf"/>
</dbReference>
<dbReference type="SUPFAM" id="SSF48008">
    <property type="entry name" value="GntR ligand-binding domain-like"/>
    <property type="match status" value="1"/>
</dbReference>
<dbReference type="InterPro" id="IPR000944">
    <property type="entry name" value="Tscrpt_reg_Rrf2"/>
</dbReference>
<dbReference type="InterPro" id="IPR036388">
    <property type="entry name" value="WH-like_DNA-bd_sf"/>
</dbReference>
<sequence length="246" mass="26571">MHAVPQPSSIAQDAVFRPVRAGNAFEEAVERILQAIRLGVVQFGDRLPAERDLAGRLNVSRETLREAIRALVEAGYVESRRGRSGGTFVTYRPTRSAPGKRIDVDEQELADVLAMREVLEVGAAEVVARRTLAPDERELLRSRLADAEAASLADFRLADSRLHLAIAELSGSTSLASGVADVRTRLNRLLDAIPLLDPNLDHSAQQHRALVGAILARDPEVARAAAREHAEGTAALLRGFLGGRAT</sequence>
<dbReference type="Gene3D" id="1.20.120.530">
    <property type="entry name" value="GntR ligand-binding domain-like"/>
    <property type="match status" value="1"/>
</dbReference>
<dbReference type="Pfam" id="PF00392">
    <property type="entry name" value="GntR"/>
    <property type="match status" value="1"/>
</dbReference>
<gene>
    <name evidence="5" type="ORF">ACFOUW_38755</name>
</gene>
<feature type="domain" description="HTH gntR-type" evidence="4">
    <location>
        <begin position="22"/>
        <end position="92"/>
    </location>
</feature>
<dbReference type="InterPro" id="IPR008920">
    <property type="entry name" value="TF_FadR/GntR_C"/>
</dbReference>
<keyword evidence="6" id="KW-1185">Reference proteome</keyword>
<dbReference type="PROSITE" id="PS51197">
    <property type="entry name" value="HTH_RRF2_2"/>
    <property type="match status" value="1"/>
</dbReference>
<proteinExistence type="predicted"/>
<dbReference type="CDD" id="cd07377">
    <property type="entry name" value="WHTH_GntR"/>
    <property type="match status" value="1"/>
</dbReference>
<protein>
    <submittedName>
        <fullName evidence="5">FadR/GntR family transcriptional regulator</fullName>
    </submittedName>
</protein>
<dbReference type="SUPFAM" id="SSF46785">
    <property type="entry name" value="Winged helix' DNA-binding domain"/>
    <property type="match status" value="1"/>
</dbReference>
<accession>A0ABV7YQ48</accession>
<dbReference type="Proteomes" id="UP001595699">
    <property type="component" value="Unassembled WGS sequence"/>
</dbReference>
<name>A0ABV7YQ48_9ACTN</name>
<evidence type="ECO:0000256" key="1">
    <source>
        <dbReference type="ARBA" id="ARBA00023015"/>
    </source>
</evidence>
<dbReference type="InterPro" id="IPR000524">
    <property type="entry name" value="Tscrpt_reg_HTH_GntR"/>
</dbReference>
<keyword evidence="3" id="KW-0804">Transcription</keyword>
<keyword evidence="2" id="KW-0238">DNA-binding</keyword>
<reference evidence="6" key="1">
    <citation type="journal article" date="2019" name="Int. J. Syst. Evol. Microbiol.">
        <title>The Global Catalogue of Microorganisms (GCM) 10K type strain sequencing project: providing services to taxonomists for standard genome sequencing and annotation.</title>
        <authorList>
            <consortium name="The Broad Institute Genomics Platform"/>
            <consortium name="The Broad Institute Genome Sequencing Center for Infectious Disease"/>
            <person name="Wu L."/>
            <person name="Ma J."/>
        </authorList>
    </citation>
    <scope>NUCLEOTIDE SEQUENCE [LARGE SCALE GENOMIC DNA]</scope>
    <source>
        <strain evidence="6">CGMCC 4.7241</strain>
    </source>
</reference>
<keyword evidence="1" id="KW-0805">Transcription regulation</keyword>
<dbReference type="EMBL" id="JBHRZH010000061">
    <property type="protein sequence ID" value="MFC3766821.1"/>
    <property type="molecule type" value="Genomic_DNA"/>
</dbReference>
<evidence type="ECO:0000256" key="3">
    <source>
        <dbReference type="ARBA" id="ARBA00023163"/>
    </source>
</evidence>
<evidence type="ECO:0000256" key="2">
    <source>
        <dbReference type="ARBA" id="ARBA00023125"/>
    </source>
</evidence>
<dbReference type="PRINTS" id="PR00035">
    <property type="entry name" value="HTHGNTR"/>
</dbReference>
<organism evidence="5 6">
    <name type="scientific">Tenggerimyces flavus</name>
    <dbReference type="NCBI Taxonomy" id="1708749"/>
    <lineage>
        <taxon>Bacteria</taxon>
        <taxon>Bacillati</taxon>
        <taxon>Actinomycetota</taxon>
        <taxon>Actinomycetes</taxon>
        <taxon>Propionibacteriales</taxon>
        <taxon>Nocardioidaceae</taxon>
        <taxon>Tenggerimyces</taxon>
    </lineage>
</organism>
<dbReference type="PROSITE" id="PS50949">
    <property type="entry name" value="HTH_GNTR"/>
    <property type="match status" value="1"/>
</dbReference>
<dbReference type="PANTHER" id="PTHR43537">
    <property type="entry name" value="TRANSCRIPTIONAL REGULATOR, GNTR FAMILY"/>
    <property type="match status" value="1"/>
</dbReference>
<dbReference type="SMART" id="SM00895">
    <property type="entry name" value="FCD"/>
    <property type="match status" value="1"/>
</dbReference>
<dbReference type="Gene3D" id="1.10.10.10">
    <property type="entry name" value="Winged helix-like DNA-binding domain superfamily/Winged helix DNA-binding domain"/>
    <property type="match status" value="1"/>
</dbReference>
<dbReference type="PANTHER" id="PTHR43537:SF24">
    <property type="entry name" value="GLUCONATE OPERON TRANSCRIPTIONAL REPRESSOR"/>
    <property type="match status" value="1"/>
</dbReference>
<dbReference type="Pfam" id="PF07729">
    <property type="entry name" value="FCD"/>
    <property type="match status" value="1"/>
</dbReference>